<dbReference type="Proteomes" id="UP001156831">
    <property type="component" value="Unassembled WGS sequence"/>
</dbReference>
<evidence type="ECO:0000256" key="1">
    <source>
        <dbReference type="ARBA" id="ARBA00022857"/>
    </source>
</evidence>
<dbReference type="PANTHER" id="PTHR44154">
    <property type="entry name" value="QUINONE OXIDOREDUCTASE"/>
    <property type="match status" value="1"/>
</dbReference>
<dbReference type="SUPFAM" id="SSF50129">
    <property type="entry name" value="GroES-like"/>
    <property type="match status" value="1"/>
</dbReference>
<reference evidence="3 4" key="1">
    <citation type="submission" date="2023-04" db="EMBL/GenBank/DDBJ databases">
        <title>Luteimonas sp. M1R5S18.</title>
        <authorList>
            <person name="Sun J.-Q."/>
        </authorList>
    </citation>
    <scope>NUCLEOTIDE SEQUENCE [LARGE SCALE GENOMIC DNA]</scope>
    <source>
        <strain evidence="3 4">M1R5S18</strain>
    </source>
</reference>
<dbReference type="InterPro" id="IPR051603">
    <property type="entry name" value="Zinc-ADH_QOR/CCCR"/>
</dbReference>
<dbReference type="GO" id="GO:0016491">
    <property type="term" value="F:oxidoreductase activity"/>
    <property type="evidence" value="ECO:0007669"/>
    <property type="project" value="UniProtKB-KW"/>
</dbReference>
<accession>A0ABT6JG27</accession>
<dbReference type="EC" id="1.-.-.-" evidence="3"/>
<dbReference type="SUPFAM" id="SSF51735">
    <property type="entry name" value="NAD(P)-binding Rossmann-fold domains"/>
    <property type="match status" value="1"/>
</dbReference>
<dbReference type="InterPro" id="IPR013154">
    <property type="entry name" value="ADH-like_N"/>
</dbReference>
<feature type="domain" description="Enoyl reductase (ER)" evidence="2">
    <location>
        <begin position="23"/>
        <end position="325"/>
    </location>
</feature>
<dbReference type="PANTHER" id="PTHR44154:SF1">
    <property type="entry name" value="QUINONE OXIDOREDUCTASE"/>
    <property type="match status" value="1"/>
</dbReference>
<dbReference type="Pfam" id="PF08240">
    <property type="entry name" value="ADH_N"/>
    <property type="match status" value="1"/>
</dbReference>
<dbReference type="InterPro" id="IPR011032">
    <property type="entry name" value="GroES-like_sf"/>
</dbReference>
<dbReference type="SMART" id="SM00829">
    <property type="entry name" value="PKS_ER"/>
    <property type="match status" value="1"/>
</dbReference>
<dbReference type="RefSeq" id="WP_280599858.1">
    <property type="nucleotide sequence ID" value="NZ_JARXRN010000016.1"/>
</dbReference>
<dbReference type="Gene3D" id="3.40.50.720">
    <property type="entry name" value="NAD(P)-binding Rossmann-like Domain"/>
    <property type="match status" value="1"/>
</dbReference>
<dbReference type="InterPro" id="IPR036291">
    <property type="entry name" value="NAD(P)-bd_dom_sf"/>
</dbReference>
<sequence length="328" mass="34087">MQPARRFDTDPSGMRAMAFPRPGAAPTARTLPIPVPGPGQLLVRLHAAGVGRWDLLERDGAFARGPSQAPPFPHVGGSEGAGVVVASGPGVTGFREGDRVYGLVAARAPRRGCYAEFTLFDADLCWPAPPRLSMDQAAVLAVDGALAWQGLHEALQARRGDALVVFGASGGAGHFVLQFAANLGLRTCAVASGADGVQLALRMGADAATDGRQRGFDHDVARFADGRAVLALLTAGGDAATRLLAALPAGSRVAWPRGVEIDLPQRAGLSASAFGPRYRGDAMHAFHAAVERGPLVPHVSRRFPLERLPQALDAVGAHHLGRIAVLTA</sequence>
<evidence type="ECO:0000259" key="2">
    <source>
        <dbReference type="SMART" id="SM00829"/>
    </source>
</evidence>
<keyword evidence="3" id="KW-0560">Oxidoreductase</keyword>
<evidence type="ECO:0000313" key="3">
    <source>
        <dbReference type="EMBL" id="MDH5829625.1"/>
    </source>
</evidence>
<protein>
    <submittedName>
        <fullName evidence="3">NADP-dependent oxidoreductase</fullName>
        <ecNumber evidence="3">1.-.-.-</ecNumber>
    </submittedName>
</protein>
<keyword evidence="4" id="KW-1185">Reference proteome</keyword>
<evidence type="ECO:0000313" key="4">
    <source>
        <dbReference type="Proteomes" id="UP001156831"/>
    </source>
</evidence>
<organism evidence="3 4">
    <name type="scientific">Luteimonas rhizosphaericola</name>
    <dbReference type="NCBI Taxonomy" id="3042024"/>
    <lineage>
        <taxon>Bacteria</taxon>
        <taxon>Pseudomonadati</taxon>
        <taxon>Pseudomonadota</taxon>
        <taxon>Gammaproteobacteria</taxon>
        <taxon>Lysobacterales</taxon>
        <taxon>Lysobacteraceae</taxon>
        <taxon>Luteimonas</taxon>
    </lineage>
</organism>
<proteinExistence type="predicted"/>
<dbReference type="EMBL" id="JARXRN010000016">
    <property type="protein sequence ID" value="MDH5829625.1"/>
    <property type="molecule type" value="Genomic_DNA"/>
</dbReference>
<keyword evidence="1" id="KW-0521">NADP</keyword>
<dbReference type="InterPro" id="IPR020843">
    <property type="entry name" value="ER"/>
</dbReference>
<gene>
    <name evidence="3" type="ORF">QFW80_03700</name>
</gene>
<dbReference type="Gene3D" id="3.90.180.10">
    <property type="entry name" value="Medium-chain alcohol dehydrogenases, catalytic domain"/>
    <property type="match status" value="1"/>
</dbReference>
<name>A0ABT6JG27_9GAMM</name>
<dbReference type="CDD" id="cd05289">
    <property type="entry name" value="MDR_like_2"/>
    <property type="match status" value="1"/>
</dbReference>
<comment type="caution">
    <text evidence="3">The sequence shown here is derived from an EMBL/GenBank/DDBJ whole genome shotgun (WGS) entry which is preliminary data.</text>
</comment>